<dbReference type="InterPro" id="IPR052766">
    <property type="entry name" value="S41A_metabolite_peptidase"/>
</dbReference>
<evidence type="ECO:0000256" key="2">
    <source>
        <dbReference type="SAM" id="SignalP"/>
    </source>
</evidence>
<gene>
    <name evidence="3" type="ORF">DFQ27_002202</name>
</gene>
<name>A0A9P6QAZ5_9FUNG</name>
<proteinExistence type="predicted"/>
<dbReference type="EMBL" id="JAAAJB010000180">
    <property type="protein sequence ID" value="KAG0262684.1"/>
    <property type="molecule type" value="Genomic_DNA"/>
</dbReference>
<feature type="compositionally biased region" description="Polar residues" evidence="1">
    <location>
        <begin position="733"/>
        <end position="763"/>
    </location>
</feature>
<feature type="region of interest" description="Disordered" evidence="1">
    <location>
        <begin position="733"/>
        <end position="785"/>
    </location>
</feature>
<dbReference type="OrthoDB" id="2437318at2759"/>
<feature type="region of interest" description="Disordered" evidence="1">
    <location>
        <begin position="30"/>
        <end position="52"/>
    </location>
</feature>
<organism evidence="3 4">
    <name type="scientific">Actinomortierella ambigua</name>
    <dbReference type="NCBI Taxonomy" id="1343610"/>
    <lineage>
        <taxon>Eukaryota</taxon>
        <taxon>Fungi</taxon>
        <taxon>Fungi incertae sedis</taxon>
        <taxon>Mucoromycota</taxon>
        <taxon>Mortierellomycotina</taxon>
        <taxon>Mortierellomycetes</taxon>
        <taxon>Mortierellales</taxon>
        <taxon>Mortierellaceae</taxon>
        <taxon>Actinomortierella</taxon>
    </lineage>
</organism>
<dbReference type="InterPro" id="IPR029045">
    <property type="entry name" value="ClpP/crotonase-like_dom_sf"/>
</dbReference>
<feature type="chain" id="PRO_5040250000" description="Tail specific protease domain-containing protein" evidence="2">
    <location>
        <begin position="26"/>
        <end position="897"/>
    </location>
</feature>
<keyword evidence="2" id="KW-0732">Signal</keyword>
<evidence type="ECO:0000256" key="1">
    <source>
        <dbReference type="SAM" id="MobiDB-lite"/>
    </source>
</evidence>
<dbReference type="PANTHER" id="PTHR37049">
    <property type="entry name" value="PEPTIDASE S41 FAMILY PROTEIN"/>
    <property type="match status" value="1"/>
</dbReference>
<evidence type="ECO:0000313" key="4">
    <source>
        <dbReference type="Proteomes" id="UP000807716"/>
    </source>
</evidence>
<feature type="compositionally biased region" description="Polar residues" evidence="1">
    <location>
        <begin position="39"/>
        <end position="52"/>
    </location>
</feature>
<evidence type="ECO:0008006" key="5">
    <source>
        <dbReference type="Google" id="ProtNLM"/>
    </source>
</evidence>
<dbReference type="Proteomes" id="UP000807716">
    <property type="component" value="Unassembled WGS sequence"/>
</dbReference>
<protein>
    <recommendedName>
        <fullName evidence="5">Tail specific protease domain-containing protein</fullName>
    </recommendedName>
</protein>
<dbReference type="PANTHER" id="PTHR37049:SF4">
    <property type="entry name" value="RHODANESE DOMAIN-CONTAINING PROTEIN"/>
    <property type="match status" value="1"/>
</dbReference>
<reference evidence="3" key="1">
    <citation type="journal article" date="2020" name="Fungal Divers.">
        <title>Resolving the Mortierellaceae phylogeny through synthesis of multi-gene phylogenetics and phylogenomics.</title>
        <authorList>
            <person name="Vandepol N."/>
            <person name="Liber J."/>
            <person name="Desiro A."/>
            <person name="Na H."/>
            <person name="Kennedy M."/>
            <person name="Barry K."/>
            <person name="Grigoriev I.V."/>
            <person name="Miller A.N."/>
            <person name="O'Donnell K."/>
            <person name="Stajich J.E."/>
            <person name="Bonito G."/>
        </authorList>
    </citation>
    <scope>NUCLEOTIDE SEQUENCE</scope>
    <source>
        <strain evidence="3">BC1065</strain>
    </source>
</reference>
<feature type="signal peptide" evidence="2">
    <location>
        <begin position="1"/>
        <end position="25"/>
    </location>
</feature>
<sequence>MKVKDAAGWISISMALLIATASSSSLHVEAAPATPPDANVTSVPQSLSGTADPSVASTDPCLIATSAKFPIDYNVAKACLDAKFPFPSDNFEKTVKSLKKLVSGSYIFEDMAADPPEIEGMSFPEATISDDLDDLLDEATDSSRGKPMTPREFHDKIRNIMIRAHDAHLGYQASCFSKFYFEFGFYLGEEWDDERDENVIKVQSSQPSFRELSGMDFDPDGCEIVTIDDHPARKFINKWTYQNLDISKDENARHNRALAGPIFKLNKFAYISKGRFSRRNMLPEKSSLKFGFKCPSTWGNKVVPVNVKWGAEYTGNQGIVSVNNYYTAYCAAREVRNAITSEEGEVEVNGGDSAHPVPKPVEDGYEQVQSFQGQWATLPPAVREKRIAETVQEFKNMPTWLSRRTEEVLLGQTGEGSPSRLEWTDETDEGLLRAQAERILRAIPVEDHVPQLPIFEPQEIVDSSRYQDFRGADTGYTTLLSSPYGLHALLLADKKTGVLIIPTFSPKDRYDNGAYPEYYSNLLQAIDVLRPVAEHLILDVSSNGGGSVCLSQYFVSAFFPDTPKVVSNVRLSKLEAELIAADMGQYFNFLTPQGRFYDVDYLTDKVKHSNREESFTNYLNEYCLKYKNSGIKVDPAAEAQRPRSIHKGYVYDPSKVYYPWDAEDIVIFSDGLCGSACATFTNQLVQKNNVWSIVYGGGDDPYDPFSYSSFPGGQVIGAETYFEYYKELQFSNEVSSGDSSTGRQLNSSQEQQSNTYPLSSIVSQDKRADTGEESGSGGDGGDQFPVRISRSQRKRLLELLPEPFQQSGYFSFAWRQNYNTGNVYELFVQSKEGDDEWVPNWGPDIGQWNEYSFLPATYRIPITAISYKAYHHLWEDARDAVWGPATRDTEKEIVDEE</sequence>
<accession>A0A9P6QAZ5</accession>
<dbReference type="SUPFAM" id="SSF52096">
    <property type="entry name" value="ClpP/crotonase"/>
    <property type="match status" value="1"/>
</dbReference>
<keyword evidence="4" id="KW-1185">Reference proteome</keyword>
<dbReference type="Gene3D" id="3.90.226.10">
    <property type="entry name" value="2-enoyl-CoA Hydratase, Chain A, domain 1"/>
    <property type="match status" value="1"/>
</dbReference>
<dbReference type="AlphaFoldDB" id="A0A9P6QAZ5"/>
<evidence type="ECO:0000313" key="3">
    <source>
        <dbReference type="EMBL" id="KAG0262684.1"/>
    </source>
</evidence>
<comment type="caution">
    <text evidence="3">The sequence shown here is derived from an EMBL/GenBank/DDBJ whole genome shotgun (WGS) entry which is preliminary data.</text>
</comment>